<reference evidence="2 3" key="1">
    <citation type="submission" date="2019-10" db="EMBL/GenBank/DDBJ databases">
        <title>Streptomyces sp. strain GY16 isolated from leaves of Broussonetia papyrifera.</title>
        <authorList>
            <person name="Mo P."/>
        </authorList>
    </citation>
    <scope>NUCLEOTIDE SEQUENCE [LARGE SCALE GENOMIC DNA]</scope>
    <source>
        <strain evidence="2 3">GY16</strain>
    </source>
</reference>
<sequence>MDDELMQDFDQGSARRERRRRWGVLGYVLATVVAAALVMAGVVIGRITAAIGGDDNASSVCMQAEKSLKASGQRTGTLDKETDSAEIRSEWRYAMTVVVQNPDCFPPGARAAAQNLLDKLDQQDDVAALCAAIPADPGVPWWDRGC</sequence>
<organism evidence="2 3">
    <name type="scientific">Streptomyces phaeolivaceus</name>
    <dbReference type="NCBI Taxonomy" id="2653200"/>
    <lineage>
        <taxon>Bacteria</taxon>
        <taxon>Bacillati</taxon>
        <taxon>Actinomycetota</taxon>
        <taxon>Actinomycetes</taxon>
        <taxon>Kitasatosporales</taxon>
        <taxon>Streptomycetaceae</taxon>
        <taxon>Streptomyces</taxon>
    </lineage>
</organism>
<dbReference type="EMBL" id="CP045096">
    <property type="protein sequence ID" value="QFR00926.1"/>
    <property type="molecule type" value="Genomic_DNA"/>
</dbReference>
<evidence type="ECO:0000256" key="1">
    <source>
        <dbReference type="SAM" id="Phobius"/>
    </source>
</evidence>
<protein>
    <submittedName>
        <fullName evidence="2">Uncharacterized protein</fullName>
    </submittedName>
</protein>
<keyword evidence="3" id="KW-1185">Reference proteome</keyword>
<gene>
    <name evidence="2" type="ORF">F9278_37415</name>
</gene>
<dbReference type="AlphaFoldDB" id="A0A5P8KCD2"/>
<dbReference type="Proteomes" id="UP000327294">
    <property type="component" value="Chromosome"/>
</dbReference>
<keyword evidence="1" id="KW-0472">Membrane</keyword>
<evidence type="ECO:0000313" key="2">
    <source>
        <dbReference type="EMBL" id="QFR00926.1"/>
    </source>
</evidence>
<dbReference type="RefSeq" id="WP_152172249.1">
    <property type="nucleotide sequence ID" value="NZ_CP045096.1"/>
</dbReference>
<keyword evidence="1" id="KW-0812">Transmembrane</keyword>
<feature type="transmembrane region" description="Helical" evidence="1">
    <location>
        <begin position="24"/>
        <end position="44"/>
    </location>
</feature>
<evidence type="ECO:0000313" key="3">
    <source>
        <dbReference type="Proteomes" id="UP000327294"/>
    </source>
</evidence>
<accession>A0A5P8KCD2</accession>
<dbReference type="KEGG" id="sphv:F9278_37415"/>
<name>A0A5P8KCD2_9ACTN</name>
<proteinExistence type="predicted"/>
<keyword evidence="1" id="KW-1133">Transmembrane helix</keyword>